<protein>
    <submittedName>
        <fullName evidence="1">Uncharacterized protein</fullName>
    </submittedName>
</protein>
<gene>
    <name evidence="1" type="ORF">J2Z44_002318</name>
</gene>
<sequence length="46" mass="5131">MVVASLSTLISFEYTFSAHANPFLDLLIRISNILSLGHLKWIEVIG</sequence>
<proteinExistence type="predicted"/>
<dbReference type="EMBL" id="JAGGLL010000017">
    <property type="protein sequence ID" value="MBP2022497.1"/>
    <property type="molecule type" value="Genomic_DNA"/>
</dbReference>
<accession>A0ABS4K3Y0</accession>
<dbReference type="Proteomes" id="UP001519308">
    <property type="component" value="Unassembled WGS sequence"/>
</dbReference>
<comment type="caution">
    <text evidence="1">The sequence shown here is derived from an EMBL/GenBank/DDBJ whole genome shotgun (WGS) entry which is preliminary data.</text>
</comment>
<reference evidence="1 2" key="1">
    <citation type="submission" date="2021-03" db="EMBL/GenBank/DDBJ databases">
        <title>Genomic Encyclopedia of Type Strains, Phase IV (KMG-IV): sequencing the most valuable type-strain genomes for metagenomic binning, comparative biology and taxonomic classification.</title>
        <authorList>
            <person name="Goeker M."/>
        </authorList>
    </citation>
    <scope>NUCLEOTIDE SEQUENCE [LARGE SCALE GENOMIC DNA]</scope>
    <source>
        <strain evidence="1 2">DSM 28650</strain>
    </source>
</reference>
<name>A0ABS4K3Y0_9CLOT</name>
<organism evidence="1 2">
    <name type="scientific">Clostridium punense</name>
    <dbReference type="NCBI Taxonomy" id="1054297"/>
    <lineage>
        <taxon>Bacteria</taxon>
        <taxon>Bacillati</taxon>
        <taxon>Bacillota</taxon>
        <taxon>Clostridia</taxon>
        <taxon>Eubacteriales</taxon>
        <taxon>Clostridiaceae</taxon>
        <taxon>Clostridium</taxon>
    </lineage>
</organism>
<evidence type="ECO:0000313" key="1">
    <source>
        <dbReference type="EMBL" id="MBP2022497.1"/>
    </source>
</evidence>
<keyword evidence="2" id="KW-1185">Reference proteome</keyword>
<evidence type="ECO:0000313" key="2">
    <source>
        <dbReference type="Proteomes" id="UP001519308"/>
    </source>
</evidence>